<protein>
    <submittedName>
        <fullName evidence="1">Uncharacterized protein</fullName>
    </submittedName>
</protein>
<name>A0A0A9FKZ0_ARUDO</name>
<organism evidence="1">
    <name type="scientific">Arundo donax</name>
    <name type="common">Giant reed</name>
    <name type="synonym">Donax arundinaceus</name>
    <dbReference type="NCBI Taxonomy" id="35708"/>
    <lineage>
        <taxon>Eukaryota</taxon>
        <taxon>Viridiplantae</taxon>
        <taxon>Streptophyta</taxon>
        <taxon>Embryophyta</taxon>
        <taxon>Tracheophyta</taxon>
        <taxon>Spermatophyta</taxon>
        <taxon>Magnoliopsida</taxon>
        <taxon>Liliopsida</taxon>
        <taxon>Poales</taxon>
        <taxon>Poaceae</taxon>
        <taxon>PACMAD clade</taxon>
        <taxon>Arundinoideae</taxon>
        <taxon>Arundineae</taxon>
        <taxon>Arundo</taxon>
    </lineage>
</organism>
<accession>A0A0A9FKZ0</accession>
<reference evidence="1" key="1">
    <citation type="submission" date="2014-09" db="EMBL/GenBank/DDBJ databases">
        <authorList>
            <person name="Magalhaes I.L.F."/>
            <person name="Oliveira U."/>
            <person name="Santos F.R."/>
            <person name="Vidigal T.H.D.A."/>
            <person name="Brescovit A.D."/>
            <person name="Santos A.J."/>
        </authorList>
    </citation>
    <scope>NUCLEOTIDE SEQUENCE</scope>
    <source>
        <tissue evidence="1">Shoot tissue taken approximately 20 cm above the soil surface</tissue>
    </source>
</reference>
<dbReference type="EMBL" id="GBRH01187095">
    <property type="protein sequence ID" value="JAE10801.1"/>
    <property type="molecule type" value="Transcribed_RNA"/>
</dbReference>
<reference evidence="1" key="2">
    <citation type="journal article" date="2015" name="Data Brief">
        <title>Shoot transcriptome of the giant reed, Arundo donax.</title>
        <authorList>
            <person name="Barrero R.A."/>
            <person name="Guerrero F.D."/>
            <person name="Moolhuijzen P."/>
            <person name="Goolsby J.A."/>
            <person name="Tidwell J."/>
            <person name="Bellgard S.E."/>
            <person name="Bellgard M.I."/>
        </authorList>
    </citation>
    <scope>NUCLEOTIDE SEQUENCE</scope>
    <source>
        <tissue evidence="1">Shoot tissue taken approximately 20 cm above the soil surface</tissue>
    </source>
</reference>
<proteinExistence type="predicted"/>
<sequence length="106" mass="11761">MTLVICTNALKCVCIRDISFESFVNVPPQVHTCTEFVDLSHTAGLEAIDLACQMLDWSLDNRSCVSNVCLEFGQPESCEVPSNAVALTHRCFPILGRCIIFCNFFP</sequence>
<evidence type="ECO:0000313" key="1">
    <source>
        <dbReference type="EMBL" id="JAE10801.1"/>
    </source>
</evidence>
<dbReference type="AlphaFoldDB" id="A0A0A9FKZ0"/>